<dbReference type="VEuPathDB" id="TrichDB:TVAGG3_0983100"/>
<feature type="compositionally biased region" description="Polar residues" evidence="2">
    <location>
        <begin position="1"/>
        <end position="17"/>
    </location>
</feature>
<proteinExistence type="predicted"/>
<reference evidence="3" key="2">
    <citation type="journal article" date="2007" name="Science">
        <title>Draft genome sequence of the sexually transmitted pathogen Trichomonas vaginalis.</title>
        <authorList>
            <person name="Carlton J.M."/>
            <person name="Hirt R.P."/>
            <person name="Silva J.C."/>
            <person name="Delcher A.L."/>
            <person name="Schatz M."/>
            <person name="Zhao Q."/>
            <person name="Wortman J.R."/>
            <person name="Bidwell S.L."/>
            <person name="Alsmark U.C.M."/>
            <person name="Besteiro S."/>
            <person name="Sicheritz-Ponten T."/>
            <person name="Noel C.J."/>
            <person name="Dacks J.B."/>
            <person name="Foster P.G."/>
            <person name="Simillion C."/>
            <person name="Van de Peer Y."/>
            <person name="Miranda-Saavedra D."/>
            <person name="Barton G.J."/>
            <person name="Westrop G.D."/>
            <person name="Mueller S."/>
            <person name="Dessi D."/>
            <person name="Fiori P.L."/>
            <person name="Ren Q."/>
            <person name="Paulsen I."/>
            <person name="Zhang H."/>
            <person name="Bastida-Corcuera F.D."/>
            <person name="Simoes-Barbosa A."/>
            <person name="Brown M.T."/>
            <person name="Hayes R.D."/>
            <person name="Mukherjee M."/>
            <person name="Okumura C.Y."/>
            <person name="Schneider R."/>
            <person name="Smith A.J."/>
            <person name="Vanacova S."/>
            <person name="Villalvazo M."/>
            <person name="Haas B.J."/>
            <person name="Pertea M."/>
            <person name="Feldblyum T.V."/>
            <person name="Utterback T.R."/>
            <person name="Shu C.L."/>
            <person name="Osoegawa K."/>
            <person name="de Jong P.J."/>
            <person name="Hrdy I."/>
            <person name="Horvathova L."/>
            <person name="Zubacova Z."/>
            <person name="Dolezal P."/>
            <person name="Malik S.B."/>
            <person name="Logsdon J.M. Jr."/>
            <person name="Henze K."/>
            <person name="Gupta A."/>
            <person name="Wang C.C."/>
            <person name="Dunne R.L."/>
            <person name="Upcroft J.A."/>
            <person name="Upcroft P."/>
            <person name="White O."/>
            <person name="Salzberg S.L."/>
            <person name="Tang P."/>
            <person name="Chiu C.-H."/>
            <person name="Lee Y.-S."/>
            <person name="Embley T.M."/>
            <person name="Coombs G.H."/>
            <person name="Mottram J.C."/>
            <person name="Tachezy J."/>
            <person name="Fraser-Liggett C.M."/>
            <person name="Johnson P.J."/>
        </authorList>
    </citation>
    <scope>NUCLEOTIDE SEQUENCE [LARGE SCALE GENOMIC DNA]</scope>
    <source>
        <strain evidence="3">G3</strain>
    </source>
</reference>
<name>A2E754_TRIV3</name>
<sequence length="613" mass="71502">MNEENSFQVKPPSNSPSGRPISLRRNEIIQKDGPEIPYVWTQIQKEQKKIIEAPNERAKEQHKTDLVLKVRAAVDNPKKIEEDDDSEVDDDIIEIKSKIDTLLDEHKHRTQENETNLVELRIVLDNLTSSIDQDSENEQIDESTKYIGQVQEGQNRLQESINYLVKGAAQLFMQKNHVKIEKLRSDINDITFLTSQVDEQIRIKNSLLEEKLDSIAKIDASNAILRRRIEGTKNEIRAIAGQDFENIPELARTYNDTMKKILEEETELTKQLWNLQSQLEKEKKEQVQMGLLYQKVKDHPIRVAQLTEEMEAKISQLRSQLYEKEKQNSLERGQTALQYQTETQRLVMQARKEREEQLFSLKTTQIQNLLQAEKQSRDDKIRLITGANSNLSGNKSFKQKLMQFENESKSLVTDFENSVKQIKQDFQQAERRVKKEQEQQIQELEEKGKQERKGLESEVSMLDAALSAKNEQYQHSQAKLQQLQDQLTQLKEKIARIEVNNQQLENSLYGSTNKTEDLMQMLIENEKRKEEEKRLICRELMESFSSLAYFMVLTGEKEGDWVEEAKICYKEAIDACESSNNMHVPVPFERSRPTLQDVLNSRKSKSKRRKSFS</sequence>
<evidence type="ECO:0000313" key="4">
    <source>
        <dbReference type="Proteomes" id="UP000001542"/>
    </source>
</evidence>
<dbReference type="OrthoDB" id="10488091at2759"/>
<evidence type="ECO:0000313" key="3">
    <source>
        <dbReference type="EMBL" id="EAY11572.1"/>
    </source>
</evidence>
<dbReference type="RefSeq" id="XP_001323795.1">
    <property type="nucleotide sequence ID" value="XM_001323760.1"/>
</dbReference>
<dbReference type="SMR" id="A2E754"/>
<dbReference type="Proteomes" id="UP000001542">
    <property type="component" value="Unassembled WGS sequence"/>
</dbReference>
<dbReference type="InParanoid" id="A2E754"/>
<dbReference type="AlphaFoldDB" id="A2E754"/>
<protein>
    <submittedName>
        <fullName evidence="3">Uncharacterized protein</fullName>
    </submittedName>
</protein>
<dbReference type="VEuPathDB" id="TrichDB:TVAG_006470"/>
<reference evidence="3" key="1">
    <citation type="submission" date="2006-10" db="EMBL/GenBank/DDBJ databases">
        <authorList>
            <person name="Amadeo P."/>
            <person name="Zhao Q."/>
            <person name="Wortman J."/>
            <person name="Fraser-Liggett C."/>
            <person name="Carlton J."/>
        </authorList>
    </citation>
    <scope>NUCLEOTIDE SEQUENCE</scope>
    <source>
        <strain evidence="3">G3</strain>
    </source>
</reference>
<feature type="coiled-coil region" evidence="1">
    <location>
        <begin position="412"/>
        <end position="507"/>
    </location>
</feature>
<feature type="coiled-coil region" evidence="1">
    <location>
        <begin position="265"/>
        <end position="327"/>
    </location>
</feature>
<keyword evidence="4" id="KW-1185">Reference proteome</keyword>
<keyword evidence="1" id="KW-0175">Coiled coil</keyword>
<feature type="region of interest" description="Disordered" evidence="2">
    <location>
        <begin position="1"/>
        <end position="24"/>
    </location>
</feature>
<dbReference type="EMBL" id="DS113317">
    <property type="protein sequence ID" value="EAY11572.1"/>
    <property type="molecule type" value="Genomic_DNA"/>
</dbReference>
<dbReference type="KEGG" id="tva:4769526"/>
<gene>
    <name evidence="3" type="ORF">TVAG_006470</name>
</gene>
<accession>A2E754</accession>
<evidence type="ECO:0000256" key="1">
    <source>
        <dbReference type="SAM" id="Coils"/>
    </source>
</evidence>
<evidence type="ECO:0000256" key="2">
    <source>
        <dbReference type="SAM" id="MobiDB-lite"/>
    </source>
</evidence>
<organism evidence="3 4">
    <name type="scientific">Trichomonas vaginalis (strain ATCC PRA-98 / G3)</name>
    <dbReference type="NCBI Taxonomy" id="412133"/>
    <lineage>
        <taxon>Eukaryota</taxon>
        <taxon>Metamonada</taxon>
        <taxon>Parabasalia</taxon>
        <taxon>Trichomonadida</taxon>
        <taxon>Trichomonadidae</taxon>
        <taxon>Trichomonas</taxon>
    </lineage>
</organism>